<dbReference type="Pfam" id="PF24176">
    <property type="entry name" value="TPR_TTI1_2nd"/>
    <property type="match status" value="1"/>
</dbReference>
<evidence type="ECO:0000313" key="3">
    <source>
        <dbReference type="Proteomes" id="UP001431783"/>
    </source>
</evidence>
<dbReference type="SUPFAM" id="SSF48371">
    <property type="entry name" value="ARM repeat"/>
    <property type="match status" value="1"/>
</dbReference>
<comment type="caution">
    <text evidence="2">The sequence shown here is derived from an EMBL/GenBank/DDBJ whole genome shotgun (WGS) entry which is preliminary data.</text>
</comment>
<dbReference type="InterPro" id="IPR057566">
    <property type="entry name" value="TPR_TTI1_N"/>
</dbReference>
<proteinExistence type="predicted"/>
<dbReference type="InterPro" id="IPR016024">
    <property type="entry name" value="ARM-type_fold"/>
</dbReference>
<accession>A0AAW1UGG0</accession>
<dbReference type="InterPro" id="IPR049362">
    <property type="entry name" value="TTI1_rpt"/>
</dbReference>
<sequence length="710" mass="82344">MAHWQTLTKIKELCIKIFNDCNTEDISQLQNIIQDSKSRELVKNSQQDLLATFYLLLRSESQNKSKLRIDDKIRIIQNLGKIFSYIKIENIVVFFNFFGYLLQDIYDSDINKIKSIQEEHKLAILSCVKCLLNSTSSDLTFTLYTKQNGRRLCKMIYVAVEIALHEKYRSLRVEAIECLMAIYKVHSDFDYGDPVYRSLVAESFSFFLPGVASCLQKVALKDEKVGFKLIKTAIKALGRILSLLMQDYKENDDNVSSLEYAKSIALSYINHQSAVVSTEIKKNKIEEYMEDTRNPKWFSKSDRYISNLLRGFRKLTQHQVKDVRKELAEMCYLFIENCSRTMPISHRYIVDILIILSEDQEPDVSQLSRKGLEELTLLVSDDRNRFLINTMQDGFYDTISQMPVIFNGIDDQEKLAILKLASGYVNLFGKNLLSHDSFRQFMHILLHLCEFEIDISTFNENAIQDLENDGTHIELWKNLKFLKNESVRLQFTHLCHTLVKNDFYEALTDFLITFYQTDEDKKEVTYLLNEIISGLKSIKCSNKSELIKPLLHLYIYPANWNLPITNHFDGNLPLRTLRNNIQQGTLNVHGIGVMADVLQEDFRPFLLKSLFLVLTRAGSNQPLIQTAGRKALKNIANALNYSNVTALINNNMDYFVFYIERNLKNDDIKGDAFNVMEIVMMYGNKDTLENLLNIVQQVLLQSCDKFKQKE</sequence>
<dbReference type="PANTHER" id="PTHR18460">
    <property type="entry name" value="TEL2 INTERACTING PROTEIN 1 TTI1 FAMILY MEMBER"/>
    <property type="match status" value="1"/>
</dbReference>
<feature type="domain" description="TTI1 N-terminal TPR" evidence="1">
    <location>
        <begin position="9"/>
        <end position="360"/>
    </location>
</feature>
<keyword evidence="3" id="KW-1185">Reference proteome</keyword>
<dbReference type="PANTHER" id="PTHR18460:SF3">
    <property type="entry name" value="TELO2-INTERACTING PROTEIN 1 HOMOLOG"/>
    <property type="match status" value="1"/>
</dbReference>
<dbReference type="InterPro" id="IPR052587">
    <property type="entry name" value="TELO2-interacting_protein_1"/>
</dbReference>
<name>A0AAW1UGG0_9CUCU</name>
<reference evidence="2 3" key="1">
    <citation type="submission" date="2023-03" db="EMBL/GenBank/DDBJ databases">
        <title>Genome insight into feeding habits of ladybird beetles.</title>
        <authorList>
            <person name="Li H.-S."/>
            <person name="Huang Y.-H."/>
            <person name="Pang H."/>
        </authorList>
    </citation>
    <scope>NUCLEOTIDE SEQUENCE [LARGE SCALE GENOMIC DNA]</scope>
    <source>
        <strain evidence="2">SYSU_2023b</strain>
        <tissue evidence="2">Whole body</tissue>
    </source>
</reference>
<evidence type="ECO:0000259" key="1">
    <source>
        <dbReference type="Pfam" id="PF24173"/>
    </source>
</evidence>
<gene>
    <name evidence="2" type="ORF">WA026_004091</name>
</gene>
<organism evidence="2 3">
    <name type="scientific">Henosepilachna vigintioctopunctata</name>
    <dbReference type="NCBI Taxonomy" id="420089"/>
    <lineage>
        <taxon>Eukaryota</taxon>
        <taxon>Metazoa</taxon>
        <taxon>Ecdysozoa</taxon>
        <taxon>Arthropoda</taxon>
        <taxon>Hexapoda</taxon>
        <taxon>Insecta</taxon>
        <taxon>Pterygota</taxon>
        <taxon>Neoptera</taxon>
        <taxon>Endopterygota</taxon>
        <taxon>Coleoptera</taxon>
        <taxon>Polyphaga</taxon>
        <taxon>Cucujiformia</taxon>
        <taxon>Coccinelloidea</taxon>
        <taxon>Coccinellidae</taxon>
        <taxon>Epilachninae</taxon>
        <taxon>Epilachnini</taxon>
        <taxon>Henosepilachna</taxon>
    </lineage>
</organism>
<dbReference type="Proteomes" id="UP001431783">
    <property type="component" value="Unassembled WGS sequence"/>
</dbReference>
<dbReference type="Pfam" id="PF21547">
    <property type="entry name" value="TTI1"/>
    <property type="match status" value="1"/>
</dbReference>
<protein>
    <recommendedName>
        <fullName evidence="1">TTI1 N-terminal TPR domain-containing protein</fullName>
    </recommendedName>
</protein>
<dbReference type="AlphaFoldDB" id="A0AAW1UGG0"/>
<dbReference type="EMBL" id="JARQZJ010000061">
    <property type="protein sequence ID" value="KAK9879242.1"/>
    <property type="molecule type" value="Genomic_DNA"/>
</dbReference>
<evidence type="ECO:0000313" key="2">
    <source>
        <dbReference type="EMBL" id="KAK9879242.1"/>
    </source>
</evidence>
<dbReference type="Pfam" id="PF24173">
    <property type="entry name" value="TPR_TTI1_N"/>
    <property type="match status" value="1"/>
</dbReference>
<dbReference type="GO" id="GO:0005737">
    <property type="term" value="C:cytoplasm"/>
    <property type="evidence" value="ECO:0007669"/>
    <property type="project" value="TreeGrafter"/>
</dbReference>